<feature type="domain" description="T-SNARE coiled-coil homology" evidence="11">
    <location>
        <begin position="275"/>
        <end position="337"/>
    </location>
</feature>
<name>A0A9P4S4B2_9PEZI</name>
<evidence type="ECO:0000256" key="5">
    <source>
        <dbReference type="ARBA" id="ARBA00022927"/>
    </source>
</evidence>
<dbReference type="PANTHER" id="PTHR15959">
    <property type="entry name" value="SYNTAXIN-18"/>
    <property type="match status" value="1"/>
</dbReference>
<keyword evidence="3" id="KW-0813">Transport</keyword>
<dbReference type="SUPFAM" id="SSF58038">
    <property type="entry name" value="SNARE fusion complex"/>
    <property type="match status" value="1"/>
</dbReference>
<dbReference type="AlphaFoldDB" id="A0A9P4S4B2"/>
<evidence type="ECO:0000256" key="1">
    <source>
        <dbReference type="ARBA" id="ARBA00004211"/>
    </source>
</evidence>
<organism evidence="12 13">
    <name type="scientific">Patellaria atrata CBS 101060</name>
    <dbReference type="NCBI Taxonomy" id="1346257"/>
    <lineage>
        <taxon>Eukaryota</taxon>
        <taxon>Fungi</taxon>
        <taxon>Dikarya</taxon>
        <taxon>Ascomycota</taxon>
        <taxon>Pezizomycotina</taxon>
        <taxon>Dothideomycetes</taxon>
        <taxon>Dothideomycetes incertae sedis</taxon>
        <taxon>Patellariales</taxon>
        <taxon>Patellariaceae</taxon>
        <taxon>Patellaria</taxon>
    </lineage>
</organism>
<evidence type="ECO:0000256" key="4">
    <source>
        <dbReference type="ARBA" id="ARBA00022692"/>
    </source>
</evidence>
<accession>A0A9P4S4B2</accession>
<dbReference type="InterPro" id="IPR019529">
    <property type="entry name" value="Syntaxin-18_N"/>
</dbReference>
<keyword evidence="8" id="KW-0472">Membrane</keyword>
<evidence type="ECO:0000256" key="6">
    <source>
        <dbReference type="ARBA" id="ARBA00022989"/>
    </source>
</evidence>
<dbReference type="GO" id="GO:0005783">
    <property type="term" value="C:endoplasmic reticulum"/>
    <property type="evidence" value="ECO:0007669"/>
    <property type="project" value="TreeGrafter"/>
</dbReference>
<protein>
    <recommendedName>
        <fullName evidence="11">t-SNARE coiled-coil homology domain-containing protein</fullName>
    </recommendedName>
</protein>
<dbReference type="GO" id="GO:0006890">
    <property type="term" value="P:retrograde vesicle-mediated transport, Golgi to endoplasmic reticulum"/>
    <property type="evidence" value="ECO:0007669"/>
    <property type="project" value="TreeGrafter"/>
</dbReference>
<dbReference type="Pfam" id="PF10496">
    <property type="entry name" value="Syntaxin-18_N"/>
    <property type="match status" value="1"/>
</dbReference>
<keyword evidence="5" id="KW-0653">Protein transport</keyword>
<dbReference type="OrthoDB" id="342981at2759"/>
<dbReference type="PANTHER" id="PTHR15959:SF0">
    <property type="entry name" value="SYNTAXIN-18"/>
    <property type="match status" value="1"/>
</dbReference>
<dbReference type="Proteomes" id="UP000799429">
    <property type="component" value="Unassembled WGS sequence"/>
</dbReference>
<sequence length="365" mass="41636">MDLVPVFNEVLRKYNASPIEPSIFRLQDLNEFLKEAYRIHKHIAELTTYLRSIRQSYLSITPPSRRKNISRTDSSKSQLPTPDASKHLTDTQRTQIDAEAKQLLRELNAAVASLAEVESIRQTAERTIALKKRARGGLGALGRWATGGAVTAKSLEEEEEEAKENTLKMHREGVIWYLQQKLEQAGRVQGEMMEIRLTREVERSKSMLYKSQESVRMMDGMEKLGSLNSTTAGATHNPHKDSYPTHIEEMDRQSAMQQLSPEQLQLFAEENQDMLKHYEDRLDQVRQAERSLQDVAELHSTLTMNLAVQSEHIDKLVEDSEFATENVGGGNKQLKRASERKSTARLVFYSTTVFCASLILWDLFI</sequence>
<evidence type="ECO:0000259" key="11">
    <source>
        <dbReference type="PROSITE" id="PS50192"/>
    </source>
</evidence>
<proteinExistence type="inferred from homology"/>
<feature type="region of interest" description="Disordered" evidence="10">
    <location>
        <begin position="62"/>
        <end position="90"/>
    </location>
</feature>
<dbReference type="InterPro" id="IPR000727">
    <property type="entry name" value="T_SNARE_dom"/>
</dbReference>
<comment type="similarity">
    <text evidence="2">Belongs to the syntaxin family.</text>
</comment>
<evidence type="ECO:0000256" key="8">
    <source>
        <dbReference type="ARBA" id="ARBA00023136"/>
    </source>
</evidence>
<comment type="subcellular location">
    <subcellularLocation>
        <location evidence="1">Membrane</location>
        <topology evidence="1">Single-pass type IV membrane protein</topology>
    </subcellularLocation>
</comment>
<evidence type="ECO:0000256" key="2">
    <source>
        <dbReference type="ARBA" id="ARBA00009063"/>
    </source>
</evidence>
<comment type="caution">
    <text evidence="12">The sequence shown here is derived from an EMBL/GenBank/DDBJ whole genome shotgun (WGS) entry which is preliminary data.</text>
</comment>
<reference evidence="12" key="1">
    <citation type="journal article" date="2020" name="Stud. Mycol.">
        <title>101 Dothideomycetes genomes: a test case for predicting lifestyles and emergence of pathogens.</title>
        <authorList>
            <person name="Haridas S."/>
            <person name="Albert R."/>
            <person name="Binder M."/>
            <person name="Bloem J."/>
            <person name="Labutti K."/>
            <person name="Salamov A."/>
            <person name="Andreopoulos B."/>
            <person name="Baker S."/>
            <person name="Barry K."/>
            <person name="Bills G."/>
            <person name="Bluhm B."/>
            <person name="Cannon C."/>
            <person name="Castanera R."/>
            <person name="Culley D."/>
            <person name="Daum C."/>
            <person name="Ezra D."/>
            <person name="Gonzalez J."/>
            <person name="Henrissat B."/>
            <person name="Kuo A."/>
            <person name="Liang C."/>
            <person name="Lipzen A."/>
            <person name="Lutzoni F."/>
            <person name="Magnuson J."/>
            <person name="Mondo S."/>
            <person name="Nolan M."/>
            <person name="Ohm R."/>
            <person name="Pangilinan J."/>
            <person name="Park H.-J."/>
            <person name="Ramirez L."/>
            <person name="Alfaro M."/>
            <person name="Sun H."/>
            <person name="Tritt A."/>
            <person name="Yoshinaga Y."/>
            <person name="Zwiers L.-H."/>
            <person name="Turgeon B."/>
            <person name="Goodwin S."/>
            <person name="Spatafora J."/>
            <person name="Crous P."/>
            <person name="Grigoriev I."/>
        </authorList>
    </citation>
    <scope>NUCLEOTIDE SEQUENCE</scope>
    <source>
        <strain evidence="12">CBS 101060</strain>
    </source>
</reference>
<evidence type="ECO:0000256" key="9">
    <source>
        <dbReference type="SAM" id="Coils"/>
    </source>
</evidence>
<evidence type="ECO:0000313" key="13">
    <source>
        <dbReference type="Proteomes" id="UP000799429"/>
    </source>
</evidence>
<keyword evidence="4" id="KW-0812">Transmembrane</keyword>
<gene>
    <name evidence="12" type="ORF">M501DRAFT_1007514</name>
</gene>
<feature type="coiled-coil region" evidence="9">
    <location>
        <begin position="268"/>
        <end position="295"/>
    </location>
</feature>
<dbReference type="GO" id="GO:0015031">
    <property type="term" value="P:protein transport"/>
    <property type="evidence" value="ECO:0007669"/>
    <property type="project" value="UniProtKB-KW"/>
</dbReference>
<evidence type="ECO:0000313" key="12">
    <source>
        <dbReference type="EMBL" id="KAF2835988.1"/>
    </source>
</evidence>
<dbReference type="GO" id="GO:0031201">
    <property type="term" value="C:SNARE complex"/>
    <property type="evidence" value="ECO:0007669"/>
    <property type="project" value="TreeGrafter"/>
</dbReference>
<keyword evidence="6" id="KW-1133">Transmembrane helix</keyword>
<dbReference type="Gene3D" id="1.20.5.110">
    <property type="match status" value="1"/>
</dbReference>
<keyword evidence="13" id="KW-1185">Reference proteome</keyword>
<feature type="compositionally biased region" description="Polar residues" evidence="10">
    <location>
        <begin position="71"/>
        <end position="80"/>
    </location>
</feature>
<evidence type="ECO:0000256" key="7">
    <source>
        <dbReference type="ARBA" id="ARBA00023054"/>
    </source>
</evidence>
<dbReference type="PROSITE" id="PS50192">
    <property type="entry name" value="T_SNARE"/>
    <property type="match status" value="1"/>
</dbReference>
<keyword evidence="7 9" id="KW-0175">Coiled coil</keyword>
<evidence type="ECO:0000256" key="10">
    <source>
        <dbReference type="SAM" id="MobiDB-lite"/>
    </source>
</evidence>
<dbReference type="EMBL" id="MU006105">
    <property type="protein sequence ID" value="KAF2835988.1"/>
    <property type="molecule type" value="Genomic_DNA"/>
</dbReference>
<evidence type="ECO:0000256" key="3">
    <source>
        <dbReference type="ARBA" id="ARBA00022448"/>
    </source>
</evidence>